<evidence type="ECO:0000256" key="5">
    <source>
        <dbReference type="ARBA" id="ARBA00022605"/>
    </source>
</evidence>
<keyword evidence="5" id="KW-0028">Amino-acid biosynthesis</keyword>
<dbReference type="PROSITE" id="PS00758">
    <property type="entry name" value="ARGE_DAPE_CPG2_1"/>
    <property type="match status" value="1"/>
</dbReference>
<comment type="caution">
    <text evidence="11">The sequence shown here is derived from an EMBL/GenBank/DDBJ whole genome shotgun (WGS) entry which is preliminary data.</text>
</comment>
<evidence type="ECO:0000256" key="1">
    <source>
        <dbReference type="ARBA" id="ARBA00001947"/>
    </source>
</evidence>
<reference evidence="11 12" key="1">
    <citation type="submission" date="2017-05" db="EMBL/GenBank/DDBJ databases">
        <title>Acinetobacter populi ANC 5415 (= PBJ7), whole genome shotgun sequencing project.</title>
        <authorList>
            <person name="Nemec A."/>
            <person name="Radolfova-Krizova L."/>
        </authorList>
    </citation>
    <scope>NUCLEOTIDE SEQUENCE [LARGE SCALE GENOMIC DNA]</scope>
    <source>
        <strain evidence="11 12">PBJ7</strain>
    </source>
</reference>
<evidence type="ECO:0000256" key="6">
    <source>
        <dbReference type="ARBA" id="ARBA00022723"/>
    </source>
</evidence>
<gene>
    <name evidence="11" type="ORF">CAP51_12860</name>
</gene>
<dbReference type="Gene3D" id="3.40.630.10">
    <property type="entry name" value="Zn peptidases"/>
    <property type="match status" value="1"/>
</dbReference>
<proteinExistence type="inferred from homology"/>
<dbReference type="NCBIfam" id="TIGR01892">
    <property type="entry name" value="AcOrn-deacetyl"/>
    <property type="match status" value="1"/>
</dbReference>
<dbReference type="AlphaFoldDB" id="A0A1Z9YVD8"/>
<protein>
    <submittedName>
        <fullName evidence="11">Acetylornithine deacetylase</fullName>
    </submittedName>
</protein>
<dbReference type="Pfam" id="PF01546">
    <property type="entry name" value="Peptidase_M20"/>
    <property type="match status" value="1"/>
</dbReference>
<keyword evidence="4" id="KW-0055">Arginine biosynthesis</keyword>
<dbReference type="GO" id="GO:0008777">
    <property type="term" value="F:acetylornithine deacetylase activity"/>
    <property type="evidence" value="ECO:0007669"/>
    <property type="project" value="TreeGrafter"/>
</dbReference>
<dbReference type="InterPro" id="IPR011650">
    <property type="entry name" value="Peptidase_M20_dimer"/>
</dbReference>
<dbReference type="PANTHER" id="PTHR43808:SF31">
    <property type="entry name" value="N-ACETYL-L-CITRULLINE DEACETYLASE"/>
    <property type="match status" value="1"/>
</dbReference>
<dbReference type="PANTHER" id="PTHR43808">
    <property type="entry name" value="ACETYLORNITHINE DEACETYLASE"/>
    <property type="match status" value="1"/>
</dbReference>
<dbReference type="Gene3D" id="3.30.70.360">
    <property type="match status" value="1"/>
</dbReference>
<dbReference type="EMBL" id="NEXX01000005">
    <property type="protein sequence ID" value="OUY06170.1"/>
    <property type="molecule type" value="Genomic_DNA"/>
</dbReference>
<keyword evidence="7" id="KW-0378">Hydrolase</keyword>
<keyword evidence="8" id="KW-0862">Zinc</keyword>
<keyword evidence="12" id="KW-1185">Reference proteome</keyword>
<dbReference type="Pfam" id="PF07687">
    <property type="entry name" value="M20_dimer"/>
    <property type="match status" value="1"/>
</dbReference>
<comment type="cofactor">
    <cofactor evidence="1">
        <name>Zn(2+)</name>
        <dbReference type="ChEBI" id="CHEBI:29105"/>
    </cofactor>
</comment>
<keyword evidence="3" id="KW-0963">Cytoplasm</keyword>
<keyword evidence="6" id="KW-0479">Metal-binding</keyword>
<dbReference type="Proteomes" id="UP000196536">
    <property type="component" value="Unassembled WGS sequence"/>
</dbReference>
<evidence type="ECO:0000259" key="10">
    <source>
        <dbReference type="Pfam" id="PF07687"/>
    </source>
</evidence>
<feature type="domain" description="Peptidase M20 dimerisation" evidence="10">
    <location>
        <begin position="172"/>
        <end position="277"/>
    </location>
</feature>
<keyword evidence="9" id="KW-0170">Cobalt</keyword>
<name>A0A1Z9YVD8_9GAMM</name>
<evidence type="ECO:0000313" key="12">
    <source>
        <dbReference type="Proteomes" id="UP000196536"/>
    </source>
</evidence>
<dbReference type="SUPFAM" id="SSF55031">
    <property type="entry name" value="Bacterial exopeptidase dimerisation domain"/>
    <property type="match status" value="1"/>
</dbReference>
<sequence>MSDLQSTMLLKQLIAFDTTSYKSNLELIYFVKQLLEDHGIEVRLQFNPEMSKACLLASIGPKDVSGILLSGHTDVVPVEGQDWHSDPFVALEKDGKIYGRGCADMKGFIACALNVMLHASTQILSKPLHLCLSYDEEIGCIGVREILQHLSEYMIPPICCVIGEPTLMQIATGHKGKAVFKAMCTGQEGHSALAPQFTNAIHVANALINSIVDTQQHIAQAGEQDSDYDVPYSTLHIGKIEGGKALNIVPNQCIVDYEIRNIAQDSSDQIQGKIQQHPALDSFKKFVHIEEVNQYPGLLTSPTVQAVKFMQSLLPENTQTGKISFGTEGGLFANQLHCPVLVCGPGSITVAHKPDEFVEINQLIQCDVFLHKLLQSLQ</sequence>
<accession>A0A1Z9YVD8</accession>
<dbReference type="RefSeq" id="WP_087621182.1">
    <property type="nucleotide sequence ID" value="NZ_NEXX01000005.1"/>
</dbReference>
<evidence type="ECO:0000256" key="7">
    <source>
        <dbReference type="ARBA" id="ARBA00022801"/>
    </source>
</evidence>
<comment type="similarity">
    <text evidence="2">Belongs to the peptidase M20A family. ArgE subfamily.</text>
</comment>
<dbReference type="GO" id="GO:0046872">
    <property type="term" value="F:metal ion binding"/>
    <property type="evidence" value="ECO:0007669"/>
    <property type="project" value="UniProtKB-KW"/>
</dbReference>
<evidence type="ECO:0000256" key="3">
    <source>
        <dbReference type="ARBA" id="ARBA00022490"/>
    </source>
</evidence>
<dbReference type="GO" id="GO:0006526">
    <property type="term" value="P:L-arginine biosynthetic process"/>
    <property type="evidence" value="ECO:0007669"/>
    <property type="project" value="UniProtKB-KW"/>
</dbReference>
<dbReference type="InterPro" id="IPR050072">
    <property type="entry name" value="Peptidase_M20A"/>
</dbReference>
<dbReference type="SUPFAM" id="SSF53187">
    <property type="entry name" value="Zn-dependent exopeptidases"/>
    <property type="match status" value="1"/>
</dbReference>
<organism evidence="11 12">
    <name type="scientific">Acinetobacter populi</name>
    <dbReference type="NCBI Taxonomy" id="1582270"/>
    <lineage>
        <taxon>Bacteria</taxon>
        <taxon>Pseudomonadati</taxon>
        <taxon>Pseudomonadota</taxon>
        <taxon>Gammaproteobacteria</taxon>
        <taxon>Moraxellales</taxon>
        <taxon>Moraxellaceae</taxon>
        <taxon>Acinetobacter</taxon>
    </lineage>
</organism>
<evidence type="ECO:0000256" key="4">
    <source>
        <dbReference type="ARBA" id="ARBA00022571"/>
    </source>
</evidence>
<evidence type="ECO:0000256" key="8">
    <source>
        <dbReference type="ARBA" id="ARBA00022833"/>
    </source>
</evidence>
<dbReference type="InterPro" id="IPR001261">
    <property type="entry name" value="ArgE/DapE_CS"/>
</dbReference>
<dbReference type="NCBIfam" id="NF005710">
    <property type="entry name" value="PRK07522.1"/>
    <property type="match status" value="1"/>
</dbReference>
<dbReference type="CDD" id="cd03894">
    <property type="entry name" value="M20_ArgE"/>
    <property type="match status" value="1"/>
</dbReference>
<dbReference type="InterPro" id="IPR002933">
    <property type="entry name" value="Peptidase_M20"/>
</dbReference>
<evidence type="ECO:0000256" key="2">
    <source>
        <dbReference type="ARBA" id="ARBA00005691"/>
    </source>
</evidence>
<dbReference type="OrthoDB" id="3665926at2"/>
<dbReference type="InterPro" id="IPR036264">
    <property type="entry name" value="Bact_exopeptidase_dim_dom"/>
</dbReference>
<evidence type="ECO:0000313" key="11">
    <source>
        <dbReference type="EMBL" id="OUY06170.1"/>
    </source>
</evidence>
<evidence type="ECO:0000256" key="9">
    <source>
        <dbReference type="ARBA" id="ARBA00023285"/>
    </source>
</evidence>
<dbReference type="InterPro" id="IPR010169">
    <property type="entry name" value="AcOrn-deacetyl"/>
</dbReference>